<organism evidence="5 6">
    <name type="scientific">Gilvimarinus japonicus</name>
    <dbReference type="NCBI Taxonomy" id="1796469"/>
    <lineage>
        <taxon>Bacteria</taxon>
        <taxon>Pseudomonadati</taxon>
        <taxon>Pseudomonadota</taxon>
        <taxon>Gammaproteobacteria</taxon>
        <taxon>Cellvibrionales</taxon>
        <taxon>Cellvibrionaceae</taxon>
        <taxon>Gilvimarinus</taxon>
    </lineage>
</organism>
<comment type="similarity">
    <text evidence="1">Belongs to the carbohydrate kinase PfkB family.</text>
</comment>
<evidence type="ECO:0000313" key="6">
    <source>
        <dbReference type="Proteomes" id="UP001595548"/>
    </source>
</evidence>
<keyword evidence="3 5" id="KW-0418">Kinase</keyword>
<dbReference type="Proteomes" id="UP001595548">
    <property type="component" value="Unassembled WGS sequence"/>
</dbReference>
<dbReference type="Pfam" id="PF00294">
    <property type="entry name" value="PfkB"/>
    <property type="match status" value="1"/>
</dbReference>
<feature type="domain" description="Carbohydrate kinase PfkB" evidence="4">
    <location>
        <begin position="3"/>
        <end position="294"/>
    </location>
</feature>
<dbReference type="SUPFAM" id="SSF53613">
    <property type="entry name" value="Ribokinase-like"/>
    <property type="match status" value="1"/>
</dbReference>
<dbReference type="InterPro" id="IPR050306">
    <property type="entry name" value="PfkB_Carbo_kinase"/>
</dbReference>
<name>A0ABV7HJ92_9GAMM</name>
<dbReference type="PANTHER" id="PTHR43085">
    <property type="entry name" value="HEXOKINASE FAMILY MEMBER"/>
    <property type="match status" value="1"/>
</dbReference>
<sequence>MKNKIVTFGECMLELSQLNLSDYRLAYGGDTLNAAVYMARAGADVRYLTALGTDQYSDYLLDCWRREGVDTSLVTRFEGKVPGLYVINTDDHGERSFEYWRSAAPVKDLIQLKPELFAEMGDVDMFYLSGITLSLFGEYDRAKIYNFLREFRAGGGLVAFDTNYRAKGWESPSRAREAITALLSMVDIALPSLDDEQALFGFSNLDECVVHYRQLGVNEVVIKDGKNGCYSLIAGELSHHPLKTVVKPVDTTSAGDSFNGAYLAAKSMGKSVTDAIAAGQACAAYVIQQPGAIVARENIKH</sequence>
<dbReference type="GO" id="GO:0016301">
    <property type="term" value="F:kinase activity"/>
    <property type="evidence" value="ECO:0007669"/>
    <property type="project" value="UniProtKB-KW"/>
</dbReference>
<dbReference type="Gene3D" id="3.40.1190.20">
    <property type="match status" value="1"/>
</dbReference>
<dbReference type="InterPro" id="IPR029056">
    <property type="entry name" value="Ribokinase-like"/>
</dbReference>
<dbReference type="InterPro" id="IPR002173">
    <property type="entry name" value="Carboh/pur_kinase_PfkB_CS"/>
</dbReference>
<evidence type="ECO:0000259" key="4">
    <source>
        <dbReference type="Pfam" id="PF00294"/>
    </source>
</evidence>
<proteinExistence type="inferred from homology"/>
<keyword evidence="6" id="KW-1185">Reference proteome</keyword>
<evidence type="ECO:0000256" key="3">
    <source>
        <dbReference type="ARBA" id="ARBA00022777"/>
    </source>
</evidence>
<dbReference type="InterPro" id="IPR011611">
    <property type="entry name" value="PfkB_dom"/>
</dbReference>
<comment type="caution">
    <text evidence="5">The sequence shown here is derived from an EMBL/GenBank/DDBJ whole genome shotgun (WGS) entry which is preliminary data.</text>
</comment>
<dbReference type="PANTHER" id="PTHR43085:SF15">
    <property type="entry name" value="2-DEHYDRO-3-DEOXYGLUCONOKINASE"/>
    <property type="match status" value="1"/>
</dbReference>
<gene>
    <name evidence="5" type="ORF">ACFOEB_01935</name>
</gene>
<accession>A0ABV7HJ92</accession>
<protein>
    <submittedName>
        <fullName evidence="5">Sugar kinase</fullName>
    </submittedName>
</protein>
<evidence type="ECO:0000313" key="5">
    <source>
        <dbReference type="EMBL" id="MFC3153944.1"/>
    </source>
</evidence>
<dbReference type="PROSITE" id="PS00584">
    <property type="entry name" value="PFKB_KINASES_2"/>
    <property type="match status" value="1"/>
</dbReference>
<dbReference type="EMBL" id="JBHRTL010000003">
    <property type="protein sequence ID" value="MFC3153944.1"/>
    <property type="molecule type" value="Genomic_DNA"/>
</dbReference>
<dbReference type="CDD" id="cd01166">
    <property type="entry name" value="KdgK"/>
    <property type="match status" value="1"/>
</dbReference>
<evidence type="ECO:0000256" key="1">
    <source>
        <dbReference type="ARBA" id="ARBA00010688"/>
    </source>
</evidence>
<reference evidence="6" key="1">
    <citation type="journal article" date="2019" name="Int. J. Syst. Evol. Microbiol.">
        <title>The Global Catalogue of Microorganisms (GCM) 10K type strain sequencing project: providing services to taxonomists for standard genome sequencing and annotation.</title>
        <authorList>
            <consortium name="The Broad Institute Genomics Platform"/>
            <consortium name="The Broad Institute Genome Sequencing Center for Infectious Disease"/>
            <person name="Wu L."/>
            <person name="Ma J."/>
        </authorList>
    </citation>
    <scope>NUCLEOTIDE SEQUENCE [LARGE SCALE GENOMIC DNA]</scope>
    <source>
        <strain evidence="6">KCTC 52141</strain>
    </source>
</reference>
<evidence type="ECO:0000256" key="2">
    <source>
        <dbReference type="ARBA" id="ARBA00022679"/>
    </source>
</evidence>
<dbReference type="RefSeq" id="WP_382414002.1">
    <property type="nucleotide sequence ID" value="NZ_AP031500.1"/>
</dbReference>
<keyword evidence="2" id="KW-0808">Transferase</keyword>